<evidence type="ECO:0000259" key="9">
    <source>
        <dbReference type="PROSITE" id="PS50929"/>
    </source>
</evidence>
<name>A0AA48KM53_9RHOB</name>
<keyword evidence="2 7" id="KW-0812">Transmembrane</keyword>
<evidence type="ECO:0000313" key="10">
    <source>
        <dbReference type="EMBL" id="BDW84766.1"/>
    </source>
</evidence>
<dbReference type="EMBL" id="AP027266">
    <property type="protein sequence ID" value="BDW84766.1"/>
    <property type="molecule type" value="Genomic_DNA"/>
</dbReference>
<dbReference type="InterPro" id="IPR036640">
    <property type="entry name" value="ABC1_TM_sf"/>
</dbReference>
<dbReference type="Gene3D" id="3.90.70.10">
    <property type="entry name" value="Cysteine proteinases"/>
    <property type="match status" value="1"/>
</dbReference>
<dbReference type="InterPro" id="IPR003593">
    <property type="entry name" value="AAA+_ATPase"/>
</dbReference>
<evidence type="ECO:0000256" key="3">
    <source>
        <dbReference type="ARBA" id="ARBA00022741"/>
    </source>
</evidence>
<protein>
    <submittedName>
        <fullName evidence="10">ABC transporter ATP-binding protein/permease</fullName>
    </submittedName>
</protein>
<organism evidence="10 11">
    <name type="scientific">Roseicyclus marinus</name>
    <dbReference type="NCBI Taxonomy" id="2161673"/>
    <lineage>
        <taxon>Bacteria</taxon>
        <taxon>Pseudomonadati</taxon>
        <taxon>Pseudomonadota</taxon>
        <taxon>Alphaproteobacteria</taxon>
        <taxon>Rhodobacterales</taxon>
        <taxon>Roseobacteraceae</taxon>
        <taxon>Roseicyclus</taxon>
    </lineage>
</organism>
<feature type="transmembrane region" description="Helical" evidence="7">
    <location>
        <begin position="168"/>
        <end position="190"/>
    </location>
</feature>
<dbReference type="PROSITE" id="PS50893">
    <property type="entry name" value="ABC_TRANSPORTER_2"/>
    <property type="match status" value="1"/>
</dbReference>
<dbReference type="SUPFAM" id="SSF52540">
    <property type="entry name" value="P-loop containing nucleoside triphosphate hydrolases"/>
    <property type="match status" value="1"/>
</dbReference>
<dbReference type="PANTHER" id="PTHR43394:SF1">
    <property type="entry name" value="ATP-BINDING CASSETTE SUB-FAMILY B MEMBER 10, MITOCHONDRIAL"/>
    <property type="match status" value="1"/>
</dbReference>
<dbReference type="InterPro" id="IPR011527">
    <property type="entry name" value="ABC1_TM_dom"/>
</dbReference>
<reference evidence="10 11" key="1">
    <citation type="submission" date="2023-01" db="EMBL/GenBank/DDBJ databases">
        <title>Complete genome sequence of Roseicyclus marinus strain Dej080120_10.</title>
        <authorList>
            <person name="Ueki S."/>
            <person name="Maruyama F."/>
        </authorList>
    </citation>
    <scope>NUCLEOTIDE SEQUENCE [LARGE SCALE GENOMIC DNA]</scope>
    <source>
        <strain evidence="10 11">Dej080120_10</strain>
    </source>
</reference>
<feature type="transmembrane region" description="Helical" evidence="7">
    <location>
        <begin position="303"/>
        <end position="321"/>
    </location>
</feature>
<evidence type="ECO:0000256" key="6">
    <source>
        <dbReference type="ARBA" id="ARBA00023136"/>
    </source>
</evidence>
<dbReference type="GO" id="GO:0015421">
    <property type="term" value="F:ABC-type oligopeptide transporter activity"/>
    <property type="evidence" value="ECO:0007669"/>
    <property type="project" value="TreeGrafter"/>
</dbReference>
<keyword evidence="6 7" id="KW-0472">Membrane</keyword>
<evidence type="ECO:0000256" key="7">
    <source>
        <dbReference type="SAM" id="Phobius"/>
    </source>
</evidence>
<sequence>MPGAAPPDIDANGTQDRSFEKAVLACLAALGRRCAPGDLLVGLPLGDRATLDVHLLPRALANIGFEMTLHRKVVVADLRPPCLLLLKDGDHVFVAEKRDGGDTFVILDPHGDRQVAVSRATLAAESGGEMICLADSIEALAARHAGARPKGHWFWGHFAPLRARVFDVMLASAFANILAVVVSLFALQVYDRVIPNQNEATLWVLASGAAVAIFMEFLLRLSRARLIDKVGRDIEIAANRDLFERLINVRLDQRRMPPGSMVNTMREFASVKEFFAVAAVGVLTDLPFVLIFLAVIYAIGGPIVIVVALGGLAMIVLSLVFQRRIHALSRDMLGGTTTALRLLTEASYGLETLRSHNAAPWFQRNWEEVITLNARQSSEHRKLSASLSFAAAALQMLTYIAAVTAGVYLFFGGLLSVGGIIAVSILTSRTLAPIVQLSSVISRWQNTTASLDALKLIATAPQQRPSDRSFIRRPAIQGKIRLLDIRTAYPGVEQPQLVIPRLDIEPGSRWAVLGENGSGKSLFLRILAGLYEPTIGSYMIDGIELRQIDPDDLRRAIAYLPQDPRLFKGTLRENLLVGSTVFPDARLFKALEFAGLDKLVSATTRGLDLEIQDGGEGLSVGQRAAVGLARVHLHDPALVLLDEPTAAMDSRAEATFVKRFSHWLDGRGAVVCTHRLALMEAVDNVMILSGGRMIGQGPKAEMLSKFTTTGGGENPARLLAERGR</sequence>
<dbReference type="InterPro" id="IPR039421">
    <property type="entry name" value="Type_1_exporter"/>
</dbReference>
<dbReference type="Proteomes" id="UP001337723">
    <property type="component" value="Chromosome"/>
</dbReference>
<evidence type="ECO:0000259" key="8">
    <source>
        <dbReference type="PROSITE" id="PS50893"/>
    </source>
</evidence>
<feature type="domain" description="ABC transmembrane type-1" evidence="9">
    <location>
        <begin position="168"/>
        <end position="446"/>
    </location>
</feature>
<dbReference type="GO" id="GO:0005524">
    <property type="term" value="F:ATP binding"/>
    <property type="evidence" value="ECO:0007669"/>
    <property type="project" value="UniProtKB-KW"/>
</dbReference>
<dbReference type="GO" id="GO:0016887">
    <property type="term" value="F:ATP hydrolysis activity"/>
    <property type="evidence" value="ECO:0007669"/>
    <property type="project" value="InterPro"/>
</dbReference>
<keyword evidence="11" id="KW-1185">Reference proteome</keyword>
<dbReference type="GO" id="GO:0005886">
    <property type="term" value="C:plasma membrane"/>
    <property type="evidence" value="ECO:0007669"/>
    <property type="project" value="UniProtKB-SubCell"/>
</dbReference>
<feature type="transmembrane region" description="Helical" evidence="7">
    <location>
        <begin position="202"/>
        <end position="219"/>
    </location>
</feature>
<dbReference type="PROSITE" id="PS50929">
    <property type="entry name" value="ABC_TM1F"/>
    <property type="match status" value="1"/>
</dbReference>
<dbReference type="InterPro" id="IPR027417">
    <property type="entry name" value="P-loop_NTPase"/>
</dbReference>
<dbReference type="Pfam" id="PF00005">
    <property type="entry name" value="ABC_tran"/>
    <property type="match status" value="1"/>
</dbReference>
<dbReference type="Gene3D" id="1.20.1560.10">
    <property type="entry name" value="ABC transporter type 1, transmembrane domain"/>
    <property type="match status" value="1"/>
</dbReference>
<proteinExistence type="predicted"/>
<dbReference type="InterPro" id="IPR003439">
    <property type="entry name" value="ABC_transporter-like_ATP-bd"/>
</dbReference>
<evidence type="ECO:0000256" key="1">
    <source>
        <dbReference type="ARBA" id="ARBA00004651"/>
    </source>
</evidence>
<feature type="domain" description="ABC transporter" evidence="8">
    <location>
        <begin position="480"/>
        <end position="715"/>
    </location>
</feature>
<dbReference type="Gene3D" id="3.40.50.300">
    <property type="entry name" value="P-loop containing nucleotide triphosphate hydrolases"/>
    <property type="match status" value="1"/>
</dbReference>
<dbReference type="KEGG" id="rmai:MACH21_09430"/>
<evidence type="ECO:0000256" key="2">
    <source>
        <dbReference type="ARBA" id="ARBA00022692"/>
    </source>
</evidence>
<accession>A0AA48KM53</accession>
<dbReference type="AlphaFoldDB" id="A0AA48KM53"/>
<gene>
    <name evidence="10" type="ORF">MACH21_09430</name>
</gene>
<feature type="transmembrane region" description="Helical" evidence="7">
    <location>
        <begin position="408"/>
        <end position="427"/>
    </location>
</feature>
<dbReference type="RefSeq" id="WP_338274889.1">
    <property type="nucleotide sequence ID" value="NZ_AP027266.1"/>
</dbReference>
<dbReference type="SMART" id="SM00382">
    <property type="entry name" value="AAA"/>
    <property type="match status" value="1"/>
</dbReference>
<evidence type="ECO:0000313" key="11">
    <source>
        <dbReference type="Proteomes" id="UP001337723"/>
    </source>
</evidence>
<dbReference type="PANTHER" id="PTHR43394">
    <property type="entry name" value="ATP-DEPENDENT PERMEASE MDL1, MITOCHONDRIAL"/>
    <property type="match status" value="1"/>
</dbReference>
<dbReference type="SUPFAM" id="SSF90123">
    <property type="entry name" value="ABC transporter transmembrane region"/>
    <property type="match status" value="1"/>
</dbReference>
<comment type="subcellular location">
    <subcellularLocation>
        <location evidence="1">Cell membrane</location>
        <topology evidence="1">Multi-pass membrane protein</topology>
    </subcellularLocation>
</comment>
<dbReference type="Pfam" id="PF00664">
    <property type="entry name" value="ABC_membrane"/>
    <property type="match status" value="1"/>
</dbReference>
<keyword evidence="5 7" id="KW-1133">Transmembrane helix</keyword>
<evidence type="ECO:0000256" key="4">
    <source>
        <dbReference type="ARBA" id="ARBA00022840"/>
    </source>
</evidence>
<feature type="transmembrane region" description="Helical" evidence="7">
    <location>
        <begin position="274"/>
        <end position="297"/>
    </location>
</feature>
<keyword evidence="3" id="KW-0547">Nucleotide-binding</keyword>
<keyword evidence="4 10" id="KW-0067">ATP-binding</keyword>
<evidence type="ECO:0000256" key="5">
    <source>
        <dbReference type="ARBA" id="ARBA00022989"/>
    </source>
</evidence>